<dbReference type="RefSeq" id="WP_307233645.1">
    <property type="nucleotide sequence ID" value="NZ_JAUSVF010000002.1"/>
</dbReference>
<proteinExistence type="predicted"/>
<name>A0ABU0BVT9_9HYPH</name>
<feature type="transmembrane region" description="Helical" evidence="1">
    <location>
        <begin position="45"/>
        <end position="62"/>
    </location>
</feature>
<accession>A0ABU0BVT9</accession>
<dbReference type="EMBL" id="JAUSVF010000002">
    <property type="protein sequence ID" value="MDQ0322067.1"/>
    <property type="molecule type" value="Genomic_DNA"/>
</dbReference>
<keyword evidence="1" id="KW-1133">Transmembrane helix</keyword>
<feature type="transmembrane region" description="Helical" evidence="1">
    <location>
        <begin position="68"/>
        <end position="91"/>
    </location>
</feature>
<evidence type="ECO:0000256" key="1">
    <source>
        <dbReference type="SAM" id="Phobius"/>
    </source>
</evidence>
<dbReference type="InterPro" id="IPR018692">
    <property type="entry name" value="DUF2189"/>
</dbReference>
<keyword evidence="1" id="KW-0472">Membrane</keyword>
<feature type="transmembrane region" description="Helical" evidence="1">
    <location>
        <begin position="179"/>
        <end position="197"/>
    </location>
</feature>
<keyword evidence="3" id="KW-1185">Reference proteome</keyword>
<organism evidence="2 3">
    <name type="scientific">Pararhizobium capsulatum DSM 1112</name>
    <dbReference type="NCBI Taxonomy" id="1121113"/>
    <lineage>
        <taxon>Bacteria</taxon>
        <taxon>Pseudomonadati</taxon>
        <taxon>Pseudomonadota</taxon>
        <taxon>Alphaproteobacteria</taxon>
        <taxon>Hyphomicrobiales</taxon>
        <taxon>Rhizobiaceae</taxon>
        <taxon>Rhizobium/Agrobacterium group</taxon>
        <taxon>Pararhizobium</taxon>
    </lineage>
</organism>
<reference evidence="2 3" key="1">
    <citation type="submission" date="2023-07" db="EMBL/GenBank/DDBJ databases">
        <title>Genomic Encyclopedia of Type Strains, Phase IV (KMG-IV): sequencing the most valuable type-strain genomes for metagenomic binning, comparative biology and taxonomic classification.</title>
        <authorList>
            <person name="Goeker M."/>
        </authorList>
    </citation>
    <scope>NUCLEOTIDE SEQUENCE [LARGE SCALE GENOMIC DNA]</scope>
    <source>
        <strain evidence="2 3">DSM 1112</strain>
    </source>
</reference>
<feature type="transmembrane region" description="Helical" evidence="1">
    <location>
        <begin position="119"/>
        <end position="142"/>
    </location>
</feature>
<dbReference type="Pfam" id="PF09955">
    <property type="entry name" value="DUF2189"/>
    <property type="match status" value="1"/>
</dbReference>
<keyword evidence="1" id="KW-0812">Transmembrane</keyword>
<sequence length="279" mass="30062">MEHFHVIAGGNEKAAYPNVRRIGAADVFAALRQGLDDFWAKPSHNVFLCLIYPVAGIVIARWTSGANALPLLFPLMSGFALLGPFAALGLYEISRRRELGLDTSWQHALEVRHSPAVPAIFALGFMLVAIFVVWLLTAQTLYVSLFGPERPESLMAFVNEVVTTAAGWQLILYGNAIGFLFALAVLCTTVIAFPLLLDRDTGVAVAIHTSIKAVAVNPVEMVLWGLLVAVLLAAGFALLFVGLAIVIPVLGHATWHLYRKIVEPERVRATGAPADGQSA</sequence>
<evidence type="ECO:0000313" key="2">
    <source>
        <dbReference type="EMBL" id="MDQ0322067.1"/>
    </source>
</evidence>
<comment type="caution">
    <text evidence="2">The sequence shown here is derived from an EMBL/GenBank/DDBJ whole genome shotgun (WGS) entry which is preliminary data.</text>
</comment>
<feature type="transmembrane region" description="Helical" evidence="1">
    <location>
        <begin position="222"/>
        <end position="250"/>
    </location>
</feature>
<dbReference type="Proteomes" id="UP001230207">
    <property type="component" value="Unassembled WGS sequence"/>
</dbReference>
<protein>
    <submittedName>
        <fullName evidence="2">Membrane protein</fullName>
    </submittedName>
</protein>
<gene>
    <name evidence="2" type="ORF">QO002_004273</name>
</gene>
<evidence type="ECO:0000313" key="3">
    <source>
        <dbReference type="Proteomes" id="UP001230207"/>
    </source>
</evidence>